<dbReference type="InterPro" id="IPR011044">
    <property type="entry name" value="Quino_amine_DH_bsu"/>
</dbReference>
<dbReference type="AlphaFoldDB" id="A0A0F6SG29"/>
<dbReference type="PANTHER" id="PTHR36220">
    <property type="entry name" value="UNNAMED PRODUCT"/>
    <property type="match status" value="1"/>
</dbReference>
<dbReference type="SUPFAM" id="SSF50969">
    <property type="entry name" value="YVTN repeat-like/Quinoprotein amine dehydrogenase"/>
    <property type="match status" value="1"/>
</dbReference>
<feature type="compositionally biased region" description="Low complexity" evidence="1">
    <location>
        <begin position="35"/>
        <end position="51"/>
    </location>
</feature>
<dbReference type="Gene3D" id="2.130.10.130">
    <property type="entry name" value="Integrin alpha, N-terminal"/>
    <property type="match status" value="1"/>
</dbReference>
<feature type="region of interest" description="Disordered" evidence="1">
    <location>
        <begin position="618"/>
        <end position="642"/>
    </location>
</feature>
<feature type="region of interest" description="Disordered" evidence="1">
    <location>
        <begin position="29"/>
        <end position="51"/>
    </location>
</feature>
<dbReference type="Proteomes" id="UP000034883">
    <property type="component" value="Chromosome"/>
</dbReference>
<keyword evidence="4" id="KW-1185">Reference proteome</keyword>
<protein>
    <submittedName>
        <fullName evidence="3">PKD domain containing protein</fullName>
    </submittedName>
</protein>
<dbReference type="PANTHER" id="PTHR36220:SF1">
    <property type="entry name" value="GAMMA TUBULIN COMPLEX COMPONENT C-TERMINAL DOMAIN-CONTAINING PROTEIN"/>
    <property type="match status" value="1"/>
</dbReference>
<feature type="chain" id="PRO_5002510009" evidence="2">
    <location>
        <begin position="20"/>
        <end position="642"/>
    </location>
</feature>
<dbReference type="InterPro" id="IPR028994">
    <property type="entry name" value="Integrin_alpha_N"/>
</dbReference>
<organism evidence="3 4">
    <name type="scientific">Sandaracinus amylolyticus</name>
    <dbReference type="NCBI Taxonomy" id="927083"/>
    <lineage>
        <taxon>Bacteria</taxon>
        <taxon>Pseudomonadati</taxon>
        <taxon>Myxococcota</taxon>
        <taxon>Polyangia</taxon>
        <taxon>Polyangiales</taxon>
        <taxon>Sandaracinaceae</taxon>
        <taxon>Sandaracinus</taxon>
    </lineage>
</organism>
<dbReference type="OrthoDB" id="5504302at2"/>
<dbReference type="STRING" id="927083.DB32_005123"/>
<proteinExistence type="predicted"/>
<dbReference type="KEGG" id="samy:DB32_005123"/>
<dbReference type="EMBL" id="CP011125">
    <property type="protein sequence ID" value="AKF07974.1"/>
    <property type="molecule type" value="Genomic_DNA"/>
</dbReference>
<dbReference type="RefSeq" id="WP_053235167.1">
    <property type="nucleotide sequence ID" value="NZ_CP011125.1"/>
</dbReference>
<feature type="signal peptide" evidence="2">
    <location>
        <begin position="1"/>
        <end position="19"/>
    </location>
</feature>
<evidence type="ECO:0000256" key="2">
    <source>
        <dbReference type="SAM" id="SignalP"/>
    </source>
</evidence>
<sequence length="642" mass="66306">MLSYCARISTPVVVSVALAACDGRAAPSDGGSELPDAVAQDDAPDAPADAGPPDVLFVGNSYVFVNDVAGHYRAIVPGGRVEEVTEGGYTFAQHAADARTEGTALARALDEDGAFDVVVLQEQSQIGGFYPVDADRIASIAGASELGALARARGARVVLYATWGRERGDTSGFPPYTTYRSMQAMLDAGYLGLAALLRDEGVDVRIAPVGGAFHAVHDDVVRAGGDPYAEGSDFDALYEPDESHPSLRGAYLAACVIAATITGDDPRTFVDEPTLGADTSSALRDACARAIDDPRWTVPAIVRTEPLMLDEPTTYGRVGITIAMSSDGSRVIAGASAMGSARVFARGATAWAEEIAWADARDVIALSGDGVRAIAGDRIVRRENEVWTDEATVPPGPGTFVGRGGSAALSADGTRAVVGGLWDETGEGATVSARVLVRSGETWAEEAPIPASEASLFTAVTVAMDATGERIVVSDGAVRVFVRDGTTWNLEGTLGTGRLPVAISGDGTRALVGDSDALRAIAYLRSGTTWAEEQTLIGSPASRFGSAVALSADGTRAIVGAPGDMPVVMRAGTGSARVFVHRDGAFHEDFVVVPREPATVTPNLGWSVALDATGTRAALGEPDHDAGAELPSTGRAHVAELP</sequence>
<evidence type="ECO:0000313" key="4">
    <source>
        <dbReference type="Proteomes" id="UP000034883"/>
    </source>
</evidence>
<evidence type="ECO:0000313" key="3">
    <source>
        <dbReference type="EMBL" id="AKF07974.1"/>
    </source>
</evidence>
<reference evidence="3 4" key="1">
    <citation type="submission" date="2015-03" db="EMBL/GenBank/DDBJ databases">
        <title>Genome assembly of Sandaracinus amylolyticus DSM 53668.</title>
        <authorList>
            <person name="Sharma G."/>
            <person name="Subramanian S."/>
        </authorList>
    </citation>
    <scope>NUCLEOTIDE SEQUENCE [LARGE SCALE GENOMIC DNA]</scope>
    <source>
        <strain evidence="3 4">DSM 53668</strain>
    </source>
</reference>
<name>A0A0F6SG29_9BACT</name>
<keyword evidence="2" id="KW-0732">Signal</keyword>
<dbReference type="InterPro" id="IPR036514">
    <property type="entry name" value="SGNH_hydro_sf"/>
</dbReference>
<evidence type="ECO:0000256" key="1">
    <source>
        <dbReference type="SAM" id="MobiDB-lite"/>
    </source>
</evidence>
<accession>A0A0F6SG29</accession>
<dbReference type="PROSITE" id="PS51257">
    <property type="entry name" value="PROKAR_LIPOPROTEIN"/>
    <property type="match status" value="1"/>
</dbReference>
<dbReference type="Gene3D" id="3.40.50.1110">
    <property type="entry name" value="SGNH hydrolase"/>
    <property type="match status" value="1"/>
</dbReference>
<dbReference type="GO" id="GO:0016788">
    <property type="term" value="F:hydrolase activity, acting on ester bonds"/>
    <property type="evidence" value="ECO:0007669"/>
    <property type="project" value="UniProtKB-ARBA"/>
</dbReference>
<gene>
    <name evidence="3" type="ORF">DB32_005123</name>
</gene>